<dbReference type="PANTHER" id="PTHR42913:SF3">
    <property type="entry name" value="64 KDA MITOCHONDRIAL NADH DEHYDROGENASE (EUROFUNG)"/>
    <property type="match status" value="1"/>
</dbReference>
<evidence type="ECO:0000313" key="7">
    <source>
        <dbReference type="EMBL" id="PRY15239.1"/>
    </source>
</evidence>
<evidence type="ECO:0000256" key="2">
    <source>
        <dbReference type="ARBA" id="ARBA00005272"/>
    </source>
</evidence>
<dbReference type="SUPFAM" id="SSF51905">
    <property type="entry name" value="FAD/NAD(P)-binding domain"/>
    <property type="match status" value="2"/>
</dbReference>
<dbReference type="InterPro" id="IPR051169">
    <property type="entry name" value="NADH-Q_oxidoreductase"/>
</dbReference>
<dbReference type="Gene3D" id="3.50.50.100">
    <property type="match status" value="1"/>
</dbReference>
<sequence length="433" mass="46619">MRERVPHVLVVGGGHVGLTLTLRLQQRLRRGEARVTLVDARGYMTYRPFLPEVAAGSVEPRNVVVPLRPALPGTDVVTGEVTRVRHADRVATVRTDDGTHREIGYDVLVVAPGSISRTLPVPGLAEHAVGFTTVEQAVHLRDRVLAHLDLAEATDDPAVRARALTFVFVGGGYAGVEALAEVEDMARYALRLHRGLRAADLRFVLVEAGDRILPEVGARLARYAADVLRERGIEVLPRTTLASCAGGRVVLTDGQEFDAATVVWTAGVEAHPVLGATDLPLDGRRRLRVRADLRVEGVESAWGAGDSCAVPDVTAPGTFCAPNAQHAVRQARRLADNLVAVLRGGAPREYRHRHVGSVATLGLHRGVAQVRGLRLRGYPAWLLHRLHHLSRVPTAGRKAGVLLGWLQSALFPRESVSAGVLSPPAEPGRAVRP</sequence>
<evidence type="ECO:0000313" key="8">
    <source>
        <dbReference type="Proteomes" id="UP000238083"/>
    </source>
</evidence>
<name>A0A2T0R4I2_9ACTN</name>
<evidence type="ECO:0000256" key="3">
    <source>
        <dbReference type="ARBA" id="ARBA00022630"/>
    </source>
</evidence>
<organism evidence="7 8">
    <name type="scientific">Kineococcus rhizosphaerae</name>
    <dbReference type="NCBI Taxonomy" id="559628"/>
    <lineage>
        <taxon>Bacteria</taxon>
        <taxon>Bacillati</taxon>
        <taxon>Actinomycetota</taxon>
        <taxon>Actinomycetes</taxon>
        <taxon>Kineosporiales</taxon>
        <taxon>Kineosporiaceae</taxon>
        <taxon>Kineococcus</taxon>
    </lineage>
</organism>
<dbReference type="Proteomes" id="UP000238083">
    <property type="component" value="Unassembled WGS sequence"/>
</dbReference>
<dbReference type="OrthoDB" id="9781621at2"/>
<feature type="domain" description="FAD/NAD(P)-binding" evidence="6">
    <location>
        <begin position="7"/>
        <end position="330"/>
    </location>
</feature>
<dbReference type="EMBL" id="PVZF01000005">
    <property type="protein sequence ID" value="PRY15239.1"/>
    <property type="molecule type" value="Genomic_DNA"/>
</dbReference>
<comment type="similarity">
    <text evidence="2">Belongs to the NADH dehydrogenase family.</text>
</comment>
<evidence type="ECO:0000259" key="6">
    <source>
        <dbReference type="Pfam" id="PF07992"/>
    </source>
</evidence>
<keyword evidence="3" id="KW-0285">Flavoprotein</keyword>
<reference evidence="7 8" key="1">
    <citation type="submission" date="2018-03" db="EMBL/GenBank/DDBJ databases">
        <title>Genomic Encyclopedia of Archaeal and Bacterial Type Strains, Phase II (KMG-II): from individual species to whole genera.</title>
        <authorList>
            <person name="Goeker M."/>
        </authorList>
    </citation>
    <scope>NUCLEOTIDE SEQUENCE [LARGE SCALE GENOMIC DNA]</scope>
    <source>
        <strain evidence="7 8">DSM 19711</strain>
    </source>
</reference>
<dbReference type="GO" id="GO:0003955">
    <property type="term" value="F:NAD(P)H dehydrogenase (quinone) activity"/>
    <property type="evidence" value="ECO:0007669"/>
    <property type="project" value="TreeGrafter"/>
</dbReference>
<proteinExistence type="inferred from homology"/>
<comment type="cofactor">
    <cofactor evidence="1">
        <name>FAD</name>
        <dbReference type="ChEBI" id="CHEBI:57692"/>
    </cofactor>
</comment>
<dbReference type="PRINTS" id="PR00368">
    <property type="entry name" value="FADPNR"/>
</dbReference>
<accession>A0A2T0R4I2</accession>
<keyword evidence="4" id="KW-0274">FAD</keyword>
<gene>
    <name evidence="7" type="ORF">CLV37_105166</name>
</gene>
<keyword evidence="8" id="KW-1185">Reference proteome</keyword>
<dbReference type="RefSeq" id="WP_106210473.1">
    <property type="nucleotide sequence ID" value="NZ_PVZF01000005.1"/>
</dbReference>
<evidence type="ECO:0000256" key="4">
    <source>
        <dbReference type="ARBA" id="ARBA00022827"/>
    </source>
</evidence>
<keyword evidence="5" id="KW-0560">Oxidoreductase</keyword>
<evidence type="ECO:0000256" key="5">
    <source>
        <dbReference type="ARBA" id="ARBA00023002"/>
    </source>
</evidence>
<evidence type="ECO:0000256" key="1">
    <source>
        <dbReference type="ARBA" id="ARBA00001974"/>
    </source>
</evidence>
<comment type="caution">
    <text evidence="7">The sequence shown here is derived from an EMBL/GenBank/DDBJ whole genome shotgun (WGS) entry which is preliminary data.</text>
</comment>
<dbReference type="PANTHER" id="PTHR42913">
    <property type="entry name" value="APOPTOSIS-INDUCING FACTOR 1"/>
    <property type="match status" value="1"/>
</dbReference>
<dbReference type="InterPro" id="IPR023753">
    <property type="entry name" value="FAD/NAD-binding_dom"/>
</dbReference>
<dbReference type="Pfam" id="PF07992">
    <property type="entry name" value="Pyr_redox_2"/>
    <property type="match status" value="1"/>
</dbReference>
<protein>
    <submittedName>
        <fullName evidence="7">NADH dehydrogenase</fullName>
    </submittedName>
</protein>
<dbReference type="AlphaFoldDB" id="A0A2T0R4I2"/>
<dbReference type="GO" id="GO:0019646">
    <property type="term" value="P:aerobic electron transport chain"/>
    <property type="evidence" value="ECO:0007669"/>
    <property type="project" value="TreeGrafter"/>
</dbReference>
<dbReference type="InterPro" id="IPR036188">
    <property type="entry name" value="FAD/NAD-bd_sf"/>
</dbReference>